<proteinExistence type="predicted"/>
<feature type="compositionally biased region" description="Polar residues" evidence="1">
    <location>
        <begin position="72"/>
        <end position="82"/>
    </location>
</feature>
<feature type="region of interest" description="Disordered" evidence="1">
    <location>
        <begin position="57"/>
        <end position="87"/>
    </location>
</feature>
<evidence type="ECO:0000256" key="1">
    <source>
        <dbReference type="SAM" id="MobiDB-lite"/>
    </source>
</evidence>
<evidence type="ECO:0000313" key="3">
    <source>
        <dbReference type="Proteomes" id="UP001180020"/>
    </source>
</evidence>
<dbReference type="EMBL" id="JAUJYO010000012">
    <property type="protein sequence ID" value="KAK1301677.1"/>
    <property type="molecule type" value="Genomic_DNA"/>
</dbReference>
<dbReference type="AlphaFoldDB" id="A0AAV9DKF3"/>
<accession>A0AAV9DKF3</accession>
<keyword evidence="3" id="KW-1185">Reference proteome</keyword>
<dbReference type="Proteomes" id="UP001180020">
    <property type="component" value="Unassembled WGS sequence"/>
</dbReference>
<reference evidence="2" key="2">
    <citation type="submission" date="2023-06" db="EMBL/GenBank/DDBJ databases">
        <authorList>
            <person name="Ma L."/>
            <person name="Liu K.-W."/>
            <person name="Li Z."/>
            <person name="Hsiao Y.-Y."/>
            <person name="Qi Y."/>
            <person name="Fu T."/>
            <person name="Tang G."/>
            <person name="Zhang D."/>
            <person name="Sun W.-H."/>
            <person name="Liu D.-K."/>
            <person name="Li Y."/>
            <person name="Chen G.-Z."/>
            <person name="Liu X.-D."/>
            <person name="Liao X.-Y."/>
            <person name="Jiang Y.-T."/>
            <person name="Yu X."/>
            <person name="Hao Y."/>
            <person name="Huang J."/>
            <person name="Zhao X.-W."/>
            <person name="Ke S."/>
            <person name="Chen Y.-Y."/>
            <person name="Wu W.-L."/>
            <person name="Hsu J.-L."/>
            <person name="Lin Y.-F."/>
            <person name="Huang M.-D."/>
            <person name="Li C.-Y."/>
            <person name="Huang L."/>
            <person name="Wang Z.-W."/>
            <person name="Zhao X."/>
            <person name="Zhong W.-Y."/>
            <person name="Peng D.-H."/>
            <person name="Ahmad S."/>
            <person name="Lan S."/>
            <person name="Zhang J.-S."/>
            <person name="Tsai W.-C."/>
            <person name="Van De Peer Y."/>
            <person name="Liu Z.-J."/>
        </authorList>
    </citation>
    <scope>NUCLEOTIDE SEQUENCE</scope>
    <source>
        <strain evidence="2">CP</strain>
        <tissue evidence="2">Leaves</tissue>
    </source>
</reference>
<feature type="compositionally biased region" description="Basic and acidic residues" evidence="1">
    <location>
        <begin position="154"/>
        <end position="176"/>
    </location>
</feature>
<gene>
    <name evidence="2" type="ORF">QJS10_CPB12g00744</name>
</gene>
<feature type="region of interest" description="Disordered" evidence="1">
    <location>
        <begin position="149"/>
        <end position="176"/>
    </location>
</feature>
<evidence type="ECO:0000313" key="2">
    <source>
        <dbReference type="EMBL" id="KAK1301677.1"/>
    </source>
</evidence>
<feature type="compositionally biased region" description="Basic and acidic residues" evidence="1">
    <location>
        <begin position="57"/>
        <end position="68"/>
    </location>
</feature>
<sequence>MGLPFHGKALELQNKKISDIRLLQKHFPNKHLRRKNVDPELNIGQYEEHLFRPHEEALHLQSAHKDPPAEPSTPSMSHQGISPLSDRNKDLSEALTMVDKVVGTPLCDLKHKGREGTPKKTLKKTVATTGRSEHLNPAPHSMIIRVKKQPFVEPTKKKGKDMVKKENKERDKEEDM</sequence>
<comment type="caution">
    <text evidence="2">The sequence shown here is derived from an EMBL/GenBank/DDBJ whole genome shotgun (WGS) entry which is preliminary data.</text>
</comment>
<reference evidence="2" key="1">
    <citation type="journal article" date="2023" name="Nat. Commun.">
        <title>Diploid and tetraploid genomes of Acorus and the evolution of monocots.</title>
        <authorList>
            <person name="Ma L."/>
            <person name="Liu K.W."/>
            <person name="Li Z."/>
            <person name="Hsiao Y.Y."/>
            <person name="Qi Y."/>
            <person name="Fu T."/>
            <person name="Tang G.D."/>
            <person name="Zhang D."/>
            <person name="Sun W.H."/>
            <person name="Liu D.K."/>
            <person name="Li Y."/>
            <person name="Chen G.Z."/>
            <person name="Liu X.D."/>
            <person name="Liao X.Y."/>
            <person name="Jiang Y.T."/>
            <person name="Yu X."/>
            <person name="Hao Y."/>
            <person name="Huang J."/>
            <person name="Zhao X.W."/>
            <person name="Ke S."/>
            <person name="Chen Y.Y."/>
            <person name="Wu W.L."/>
            <person name="Hsu J.L."/>
            <person name="Lin Y.F."/>
            <person name="Huang M.D."/>
            <person name="Li C.Y."/>
            <person name="Huang L."/>
            <person name="Wang Z.W."/>
            <person name="Zhao X."/>
            <person name="Zhong W.Y."/>
            <person name="Peng D.H."/>
            <person name="Ahmad S."/>
            <person name="Lan S."/>
            <person name="Zhang J.S."/>
            <person name="Tsai W.C."/>
            <person name="Van de Peer Y."/>
            <person name="Liu Z.J."/>
        </authorList>
    </citation>
    <scope>NUCLEOTIDE SEQUENCE</scope>
    <source>
        <strain evidence="2">CP</strain>
    </source>
</reference>
<organism evidence="2 3">
    <name type="scientific">Acorus calamus</name>
    <name type="common">Sweet flag</name>
    <dbReference type="NCBI Taxonomy" id="4465"/>
    <lineage>
        <taxon>Eukaryota</taxon>
        <taxon>Viridiplantae</taxon>
        <taxon>Streptophyta</taxon>
        <taxon>Embryophyta</taxon>
        <taxon>Tracheophyta</taxon>
        <taxon>Spermatophyta</taxon>
        <taxon>Magnoliopsida</taxon>
        <taxon>Liliopsida</taxon>
        <taxon>Acoraceae</taxon>
        <taxon>Acorus</taxon>
    </lineage>
</organism>
<name>A0AAV9DKF3_ACOCL</name>
<protein>
    <submittedName>
        <fullName evidence="2">Uncharacterized protein</fullName>
    </submittedName>
</protein>